<comment type="caution">
    <text evidence="2">The sequence shown here is derived from an EMBL/GenBank/DDBJ whole genome shotgun (WGS) entry which is preliminary data.</text>
</comment>
<reference evidence="2" key="1">
    <citation type="submission" date="2018-05" db="EMBL/GenBank/DDBJ databases">
        <title>Draft genome of Mucuna pruriens seed.</title>
        <authorList>
            <person name="Nnadi N.E."/>
            <person name="Vos R."/>
            <person name="Hasami M.H."/>
            <person name="Devisetty U.K."/>
            <person name="Aguiy J.C."/>
        </authorList>
    </citation>
    <scope>NUCLEOTIDE SEQUENCE [LARGE SCALE GENOMIC DNA]</scope>
    <source>
        <strain evidence="2">JCA_2017</strain>
    </source>
</reference>
<feature type="region of interest" description="Disordered" evidence="1">
    <location>
        <begin position="359"/>
        <end position="403"/>
    </location>
</feature>
<evidence type="ECO:0008006" key="4">
    <source>
        <dbReference type="Google" id="ProtNLM"/>
    </source>
</evidence>
<dbReference type="Proteomes" id="UP000257109">
    <property type="component" value="Unassembled WGS sequence"/>
</dbReference>
<gene>
    <name evidence="2" type="ORF">CR513_32584</name>
</gene>
<feature type="compositionally biased region" description="Polar residues" evidence="1">
    <location>
        <begin position="38"/>
        <end position="47"/>
    </location>
</feature>
<feature type="region of interest" description="Disordered" evidence="1">
    <location>
        <begin position="98"/>
        <end position="130"/>
    </location>
</feature>
<feature type="non-terminal residue" evidence="2">
    <location>
        <position position="1"/>
    </location>
</feature>
<feature type="compositionally biased region" description="Basic and acidic residues" evidence="1">
    <location>
        <begin position="391"/>
        <end position="401"/>
    </location>
</feature>
<evidence type="ECO:0000313" key="2">
    <source>
        <dbReference type="EMBL" id="RDX86118.1"/>
    </source>
</evidence>
<feature type="compositionally biased region" description="Low complexity" evidence="1">
    <location>
        <begin position="100"/>
        <end position="113"/>
    </location>
</feature>
<feature type="compositionally biased region" description="Polar residues" evidence="1">
    <location>
        <begin position="446"/>
        <end position="455"/>
    </location>
</feature>
<evidence type="ECO:0000256" key="1">
    <source>
        <dbReference type="SAM" id="MobiDB-lite"/>
    </source>
</evidence>
<sequence length="946" mass="104414">MNRKVHDRLKPEKSSLSYADFHREISKNEEDNSLKPYGNQQKQATYRRSSEGDELVKYMSNLPGYLERGEKIPEKVLNAGVLDWASLEQWQYSHKHVPFSSWSSTSTSNTLSSVPTEGLSGNSSKGLSCSPSRPRIFRPLQSHFMASPVQDYSVAVKFSGGILGNCQNLRGGHSNIDTHRKYAPVDDHLSQNHPTSIPKGCDRRQLNPHINKERSILPNDRMCEAASCTKFEMSAQDGGLEKKVESFRQPNIDTDEQVMHGKSKPIVLILPRHIPQNNHCEVPDIRTSLVQKLGRPTRTIFSEKTKELPRRYPSSDISSCPLPGEISGSHSRPKRSGSSSADPEGIKIHASTLSASIPVRTGISPCRSRKAEEKKQNIGASSSANGSLKGLDQKVTAEKSRSSSPFHRFSFSIGFTSKGPGCKEVAHVPDHSLIAALKSSSENVRGYASSINSGNDKPGDAGKSRSSSPLRRLLDPLLKPKTANYHHSMESSQKDSVLANKNCRSGNGKFSMEKELDRDQTVGCTAINSVDLSKNKKFVPSTFQALLRIAVKNGQPLFTFAVDNNSNILAATVKNLAGTKKDKCNRMVRIYTFFTFKEGKKKKGSWMNQTSKSKGPDYFHHVVAQMKVSDSRHYDSTSKNCVDSSTTKEFVMFSVKLKHGDAQVTEYEPNDELAAIVVKSPNFINYAHESSCQNDSQDLHVTVVLPTGVHSLPSNGGPSSLVERWRTGGSCDCGGWDLACKLHILANERQACRKSRISKSCFPHPFELFLQGNDQDQENQPAFSFSPFKPGVYSVAFDSSFSLLQAFSICIALVDGLISYELSGSRNYMEGKSPRETPLVQTDEFEAFGKFEDIPASYVAYPPLSPVSRLSQQAWVCSTMPNVTSTSPKHATLIADAAQVPNMLPPPSPLLFNSLYINVFLFCSISSLLDDDDDIPSSIRLLLDPR</sequence>
<evidence type="ECO:0000313" key="3">
    <source>
        <dbReference type="Proteomes" id="UP000257109"/>
    </source>
</evidence>
<dbReference type="PANTHER" id="PTHR31390:SF4">
    <property type="entry name" value="DUF3527 DOMAIN-CONTAINING PROTEIN"/>
    <property type="match status" value="1"/>
</dbReference>
<organism evidence="2 3">
    <name type="scientific">Mucuna pruriens</name>
    <name type="common">Velvet bean</name>
    <name type="synonym">Dolichos pruriens</name>
    <dbReference type="NCBI Taxonomy" id="157652"/>
    <lineage>
        <taxon>Eukaryota</taxon>
        <taxon>Viridiplantae</taxon>
        <taxon>Streptophyta</taxon>
        <taxon>Embryophyta</taxon>
        <taxon>Tracheophyta</taxon>
        <taxon>Spermatophyta</taxon>
        <taxon>Magnoliopsida</taxon>
        <taxon>eudicotyledons</taxon>
        <taxon>Gunneridae</taxon>
        <taxon>Pentapetalae</taxon>
        <taxon>rosids</taxon>
        <taxon>fabids</taxon>
        <taxon>Fabales</taxon>
        <taxon>Fabaceae</taxon>
        <taxon>Papilionoideae</taxon>
        <taxon>50 kb inversion clade</taxon>
        <taxon>NPAAA clade</taxon>
        <taxon>indigoferoid/millettioid clade</taxon>
        <taxon>Phaseoleae</taxon>
        <taxon>Mucuna</taxon>
    </lineage>
</organism>
<feature type="region of interest" description="Disordered" evidence="1">
    <location>
        <begin position="446"/>
        <end position="471"/>
    </location>
</feature>
<feature type="region of interest" description="Disordered" evidence="1">
    <location>
        <begin position="303"/>
        <end position="344"/>
    </location>
</feature>
<feature type="compositionally biased region" description="Basic and acidic residues" evidence="1">
    <location>
        <begin position="20"/>
        <end position="33"/>
    </location>
</feature>
<dbReference type="EMBL" id="QJKJ01006602">
    <property type="protein sequence ID" value="RDX86118.1"/>
    <property type="molecule type" value="Genomic_DNA"/>
</dbReference>
<name>A0A371G6C0_MUCPR</name>
<proteinExistence type="predicted"/>
<protein>
    <recommendedName>
        <fullName evidence="4">DUF3527 domain protein</fullName>
    </recommendedName>
</protein>
<dbReference type="OrthoDB" id="1898655at2759"/>
<accession>A0A371G6C0</accession>
<dbReference type="Pfam" id="PF12043">
    <property type="entry name" value="DUF3527"/>
    <property type="match status" value="2"/>
</dbReference>
<dbReference type="InterPro" id="IPR021916">
    <property type="entry name" value="DUF3527"/>
</dbReference>
<dbReference type="STRING" id="157652.A0A371G6C0"/>
<feature type="compositionally biased region" description="Polar residues" evidence="1">
    <location>
        <begin position="119"/>
        <end position="130"/>
    </location>
</feature>
<keyword evidence="3" id="KW-1185">Reference proteome</keyword>
<feature type="region of interest" description="Disordered" evidence="1">
    <location>
        <begin position="1"/>
        <end position="52"/>
    </location>
</feature>
<dbReference type="PANTHER" id="PTHR31390">
    <property type="entry name" value="EXPRESSED PROTEIN"/>
    <property type="match status" value="1"/>
</dbReference>
<dbReference type="AlphaFoldDB" id="A0A371G6C0"/>